<organism evidence="4 5">
    <name type="scientific">Parasponia andersonii</name>
    <name type="common">Sponia andersonii</name>
    <dbReference type="NCBI Taxonomy" id="3476"/>
    <lineage>
        <taxon>Eukaryota</taxon>
        <taxon>Viridiplantae</taxon>
        <taxon>Streptophyta</taxon>
        <taxon>Embryophyta</taxon>
        <taxon>Tracheophyta</taxon>
        <taxon>Spermatophyta</taxon>
        <taxon>Magnoliopsida</taxon>
        <taxon>eudicotyledons</taxon>
        <taxon>Gunneridae</taxon>
        <taxon>Pentapetalae</taxon>
        <taxon>rosids</taxon>
        <taxon>fabids</taxon>
        <taxon>Rosales</taxon>
        <taxon>Cannabaceae</taxon>
        <taxon>Parasponia</taxon>
    </lineage>
</organism>
<evidence type="ECO:0000256" key="1">
    <source>
        <dbReference type="ARBA" id="ARBA00009861"/>
    </source>
</evidence>
<dbReference type="STRING" id="3476.A0A2P5AT48"/>
<evidence type="ECO:0000256" key="2">
    <source>
        <dbReference type="ARBA" id="ARBA00022679"/>
    </source>
</evidence>
<evidence type="ECO:0000256" key="3">
    <source>
        <dbReference type="ARBA" id="ARBA00023315"/>
    </source>
</evidence>
<sequence length="442" mass="49909">MKLEVEVISEERVKPSSPTPDHLHHYKLSFLDQIAPPVYMPMVLFFPKEPDCDLTREERCNRVKQSLSKALTLYYPLAGQLKENELCVDCNDEGAYFVQAEANFKLSLILDDPNPNDMNDFLAVQPVDDRVNELPIGAKVTFFDCGGMTISLCLNHKVGDALSFFMFLNTWSALSRGQNDDVSLLALPPFESAELFPPKELSGLALSGGIIKNNIVAKRFVFEASKIAELRDKYADKTSIEFQRRPTRVEALSSFIWRRLMISTQPKDEADDRISTVLHAVNLRTRVEPPLPDNYFGNISRIAISVPPLEPNKDGNYTIVSHVRNSIKQIDGEFVKKLRKEDGHLSFLKQRSTQVMKGEIVSFSFTSLCRFPIYEADFGWGKPAYVASARLAYKNLVCFFDTKSGDGIEAWINLLSEDMAKFEADPEIRAYVSPKKSTLLNA</sequence>
<comment type="similarity">
    <text evidence="1">Belongs to the plant acyltransferase family.</text>
</comment>
<dbReference type="PANTHER" id="PTHR31623">
    <property type="entry name" value="F21J9.9"/>
    <property type="match status" value="1"/>
</dbReference>
<dbReference type="Gene3D" id="3.30.559.10">
    <property type="entry name" value="Chloramphenicol acetyltransferase-like domain"/>
    <property type="match status" value="2"/>
</dbReference>
<dbReference type="EMBL" id="JXTB01000457">
    <property type="protein sequence ID" value="PON39714.1"/>
    <property type="molecule type" value="Genomic_DNA"/>
</dbReference>
<dbReference type="AlphaFoldDB" id="A0A2P5AT48"/>
<protein>
    <submittedName>
        <fullName evidence="4">Transferase</fullName>
    </submittedName>
</protein>
<proteinExistence type="inferred from homology"/>
<dbReference type="Proteomes" id="UP000237105">
    <property type="component" value="Unassembled WGS sequence"/>
</dbReference>
<reference evidence="5" key="1">
    <citation type="submission" date="2016-06" db="EMBL/GenBank/DDBJ databases">
        <title>Parallel loss of symbiosis genes in relatives of nitrogen-fixing non-legume Parasponia.</title>
        <authorList>
            <person name="Van Velzen R."/>
            <person name="Holmer R."/>
            <person name="Bu F."/>
            <person name="Rutten L."/>
            <person name="Van Zeijl A."/>
            <person name="Liu W."/>
            <person name="Santuari L."/>
            <person name="Cao Q."/>
            <person name="Sharma T."/>
            <person name="Shen D."/>
            <person name="Roswanjaya Y."/>
            <person name="Wardhani T."/>
            <person name="Kalhor M.S."/>
            <person name="Jansen J."/>
            <person name="Van den Hoogen J."/>
            <person name="Gungor B."/>
            <person name="Hartog M."/>
            <person name="Hontelez J."/>
            <person name="Verver J."/>
            <person name="Yang W.-C."/>
            <person name="Schijlen E."/>
            <person name="Repin R."/>
            <person name="Schilthuizen M."/>
            <person name="Schranz E."/>
            <person name="Heidstra R."/>
            <person name="Miyata K."/>
            <person name="Fedorova E."/>
            <person name="Kohlen W."/>
            <person name="Bisseling T."/>
            <person name="Smit S."/>
            <person name="Geurts R."/>
        </authorList>
    </citation>
    <scope>NUCLEOTIDE SEQUENCE [LARGE SCALE GENOMIC DNA]</scope>
    <source>
        <strain evidence="5">cv. WU1-14</strain>
    </source>
</reference>
<keyword evidence="5" id="KW-1185">Reference proteome</keyword>
<dbReference type="Pfam" id="PF02458">
    <property type="entry name" value="Transferase"/>
    <property type="match status" value="1"/>
</dbReference>
<evidence type="ECO:0000313" key="4">
    <source>
        <dbReference type="EMBL" id="PON39714.1"/>
    </source>
</evidence>
<name>A0A2P5AT48_PARAD</name>
<comment type="caution">
    <text evidence="4">The sequence shown here is derived from an EMBL/GenBank/DDBJ whole genome shotgun (WGS) entry which is preliminary data.</text>
</comment>
<dbReference type="InterPro" id="IPR023213">
    <property type="entry name" value="CAT-like_dom_sf"/>
</dbReference>
<evidence type="ECO:0000313" key="5">
    <source>
        <dbReference type="Proteomes" id="UP000237105"/>
    </source>
</evidence>
<gene>
    <name evidence="4" type="ORF">PanWU01x14_302990</name>
</gene>
<dbReference type="OrthoDB" id="671439at2759"/>
<dbReference type="GO" id="GO:0016746">
    <property type="term" value="F:acyltransferase activity"/>
    <property type="evidence" value="ECO:0007669"/>
    <property type="project" value="UniProtKB-KW"/>
</dbReference>
<keyword evidence="2 4" id="KW-0808">Transferase</keyword>
<keyword evidence="3" id="KW-0012">Acyltransferase</keyword>
<dbReference type="PANTHER" id="PTHR31623:SF17">
    <property type="entry name" value="F21J9.9"/>
    <property type="match status" value="1"/>
</dbReference>
<accession>A0A2P5AT48</accession>